<feature type="compositionally biased region" description="Pro residues" evidence="1">
    <location>
        <begin position="148"/>
        <end position="171"/>
    </location>
</feature>
<keyword evidence="3" id="KW-1185">Reference proteome</keyword>
<organism evidence="2 3">
    <name type="scientific">Tothia fuscella</name>
    <dbReference type="NCBI Taxonomy" id="1048955"/>
    <lineage>
        <taxon>Eukaryota</taxon>
        <taxon>Fungi</taxon>
        <taxon>Dikarya</taxon>
        <taxon>Ascomycota</taxon>
        <taxon>Pezizomycotina</taxon>
        <taxon>Dothideomycetes</taxon>
        <taxon>Pleosporomycetidae</taxon>
        <taxon>Venturiales</taxon>
        <taxon>Cylindrosympodiaceae</taxon>
        <taxon>Tothia</taxon>
    </lineage>
</organism>
<evidence type="ECO:0000313" key="2">
    <source>
        <dbReference type="EMBL" id="KAF2423008.1"/>
    </source>
</evidence>
<protein>
    <submittedName>
        <fullName evidence="2">Uncharacterized protein</fullName>
    </submittedName>
</protein>
<reference evidence="2" key="1">
    <citation type="journal article" date="2020" name="Stud. Mycol.">
        <title>101 Dothideomycetes genomes: a test case for predicting lifestyles and emergence of pathogens.</title>
        <authorList>
            <person name="Haridas S."/>
            <person name="Albert R."/>
            <person name="Binder M."/>
            <person name="Bloem J."/>
            <person name="Labutti K."/>
            <person name="Salamov A."/>
            <person name="Andreopoulos B."/>
            <person name="Baker S."/>
            <person name="Barry K."/>
            <person name="Bills G."/>
            <person name="Bluhm B."/>
            <person name="Cannon C."/>
            <person name="Castanera R."/>
            <person name="Culley D."/>
            <person name="Daum C."/>
            <person name="Ezra D."/>
            <person name="Gonzalez J."/>
            <person name="Henrissat B."/>
            <person name="Kuo A."/>
            <person name="Liang C."/>
            <person name="Lipzen A."/>
            <person name="Lutzoni F."/>
            <person name="Magnuson J."/>
            <person name="Mondo S."/>
            <person name="Nolan M."/>
            <person name="Ohm R."/>
            <person name="Pangilinan J."/>
            <person name="Park H.-J."/>
            <person name="Ramirez L."/>
            <person name="Alfaro M."/>
            <person name="Sun H."/>
            <person name="Tritt A."/>
            <person name="Yoshinaga Y."/>
            <person name="Zwiers L.-H."/>
            <person name="Turgeon B."/>
            <person name="Goodwin S."/>
            <person name="Spatafora J."/>
            <person name="Crous P."/>
            <person name="Grigoriev I."/>
        </authorList>
    </citation>
    <scope>NUCLEOTIDE SEQUENCE</scope>
    <source>
        <strain evidence="2">CBS 130266</strain>
    </source>
</reference>
<dbReference type="Proteomes" id="UP000800235">
    <property type="component" value="Unassembled WGS sequence"/>
</dbReference>
<feature type="region of interest" description="Disordered" evidence="1">
    <location>
        <begin position="143"/>
        <end position="200"/>
    </location>
</feature>
<name>A0A9P4NIR9_9PEZI</name>
<gene>
    <name evidence="2" type="ORF">EJ08DRAFT_725200</name>
</gene>
<dbReference type="AlphaFoldDB" id="A0A9P4NIR9"/>
<dbReference type="EMBL" id="MU007086">
    <property type="protein sequence ID" value="KAF2423008.1"/>
    <property type="molecule type" value="Genomic_DNA"/>
</dbReference>
<evidence type="ECO:0000256" key="1">
    <source>
        <dbReference type="SAM" id="MobiDB-lite"/>
    </source>
</evidence>
<evidence type="ECO:0000313" key="3">
    <source>
        <dbReference type="Proteomes" id="UP000800235"/>
    </source>
</evidence>
<proteinExistence type="predicted"/>
<comment type="caution">
    <text evidence="2">The sequence shown here is derived from an EMBL/GenBank/DDBJ whole genome shotgun (WGS) entry which is preliminary data.</text>
</comment>
<accession>A0A9P4NIR9</accession>
<sequence>MASIAPSIPGWNPVSGEIRWIIAYDPSAEPLARRYYNHPVVVLDSWQDSAIVFGKRGRGGQTVDLMAAQLQRWGADKDDFLPVFPQLKKDGIQLRLEKPFPPGHRASYINVRESFRVPLSILRSTPNGKLDPKSFKILYGAYRSLEGDPPPPPSTPPPPPPPPPSPPPPSPVKGVDYFSDSDMSDDERPADSSEEVEDGK</sequence>